<organism evidence="3 4">
    <name type="scientific">Gonium pectorale</name>
    <name type="common">Green alga</name>
    <dbReference type="NCBI Taxonomy" id="33097"/>
    <lineage>
        <taxon>Eukaryota</taxon>
        <taxon>Viridiplantae</taxon>
        <taxon>Chlorophyta</taxon>
        <taxon>core chlorophytes</taxon>
        <taxon>Chlorophyceae</taxon>
        <taxon>CS clade</taxon>
        <taxon>Chlamydomonadales</taxon>
        <taxon>Volvocaceae</taxon>
        <taxon>Gonium</taxon>
    </lineage>
</organism>
<feature type="coiled-coil region" evidence="1">
    <location>
        <begin position="189"/>
        <end position="220"/>
    </location>
</feature>
<accession>A0A150G3F9</accession>
<keyword evidence="4" id="KW-1185">Reference proteome</keyword>
<dbReference type="Proteomes" id="UP000075714">
    <property type="component" value="Unassembled WGS sequence"/>
</dbReference>
<dbReference type="EMBL" id="LSYV01000070">
    <property type="protein sequence ID" value="KXZ44331.1"/>
    <property type="molecule type" value="Genomic_DNA"/>
</dbReference>
<protein>
    <submittedName>
        <fullName evidence="3">Uncharacterized protein</fullName>
    </submittedName>
</protein>
<feature type="compositionally biased region" description="Low complexity" evidence="2">
    <location>
        <begin position="147"/>
        <end position="156"/>
    </location>
</feature>
<proteinExistence type="predicted"/>
<sequence length="370" mass="34940">MRVPEATADAAAGAAEAVEAAAAGPVPNVLNEASGAAPAPVAAPEGAGGAAGPVFWAAQATAVAGATVGGVPVVAGFEMRIRVSGPGAGPAVPLPAGLRPVGDAVAAMRAAAVPGTGSAAATGHTAPPPPAWAPPVAGSGGVPLGPHPAAGGAASASPPPTTDAIGEAERGAGIAGGAARGAGGRSPLARLVREALEELVAEAEAEEEAEEAEALAADQSAPVMAGPRFQTVSGEALATAAAAPDKAAGQTAAWDEATRRVPVDSGGVGAIPCGATYQSASPAGGAGATAASQEGAPPLGAEPAGDLAPPYYPASPTSLVAGPGSSSPSPSPSPSPGSPSLDGPLRLHLDELLITRAQQQRDKIIAGKVL</sequence>
<keyword evidence="1" id="KW-0175">Coiled coil</keyword>
<evidence type="ECO:0000313" key="4">
    <source>
        <dbReference type="Proteomes" id="UP000075714"/>
    </source>
</evidence>
<gene>
    <name evidence="3" type="ORF">GPECTOR_69g424</name>
</gene>
<feature type="region of interest" description="Disordered" evidence="2">
    <location>
        <begin position="280"/>
        <end position="345"/>
    </location>
</feature>
<evidence type="ECO:0000256" key="1">
    <source>
        <dbReference type="SAM" id="Coils"/>
    </source>
</evidence>
<feature type="compositionally biased region" description="Low complexity" evidence="2">
    <location>
        <begin position="280"/>
        <end position="296"/>
    </location>
</feature>
<feature type="region of interest" description="Disordered" evidence="2">
    <location>
        <begin position="117"/>
        <end position="167"/>
    </location>
</feature>
<name>A0A150G3F9_GONPE</name>
<comment type="caution">
    <text evidence="3">The sequence shown here is derived from an EMBL/GenBank/DDBJ whole genome shotgun (WGS) entry which is preliminary data.</text>
</comment>
<dbReference type="AlphaFoldDB" id="A0A150G3F9"/>
<evidence type="ECO:0000313" key="3">
    <source>
        <dbReference type="EMBL" id="KXZ44331.1"/>
    </source>
</evidence>
<reference evidence="4" key="1">
    <citation type="journal article" date="2016" name="Nat. Commun.">
        <title>The Gonium pectorale genome demonstrates co-option of cell cycle regulation during the evolution of multicellularity.</title>
        <authorList>
            <person name="Hanschen E.R."/>
            <person name="Marriage T.N."/>
            <person name="Ferris P.J."/>
            <person name="Hamaji T."/>
            <person name="Toyoda A."/>
            <person name="Fujiyama A."/>
            <person name="Neme R."/>
            <person name="Noguchi H."/>
            <person name="Minakuchi Y."/>
            <person name="Suzuki M."/>
            <person name="Kawai-Toyooka H."/>
            <person name="Smith D.R."/>
            <person name="Sparks H."/>
            <person name="Anderson J."/>
            <person name="Bakaric R."/>
            <person name="Luria V."/>
            <person name="Karger A."/>
            <person name="Kirschner M.W."/>
            <person name="Durand P.M."/>
            <person name="Michod R.E."/>
            <person name="Nozaki H."/>
            <person name="Olson B.J."/>
        </authorList>
    </citation>
    <scope>NUCLEOTIDE SEQUENCE [LARGE SCALE GENOMIC DNA]</scope>
    <source>
        <strain evidence="4">NIES-2863</strain>
    </source>
</reference>
<evidence type="ECO:0000256" key="2">
    <source>
        <dbReference type="SAM" id="MobiDB-lite"/>
    </source>
</evidence>